<feature type="transmembrane region" description="Helical" evidence="1">
    <location>
        <begin position="45"/>
        <end position="63"/>
    </location>
</feature>
<dbReference type="AlphaFoldDB" id="A0A0F9IWW0"/>
<keyword evidence="1" id="KW-1133">Transmembrane helix</keyword>
<feature type="non-terminal residue" evidence="2">
    <location>
        <position position="744"/>
    </location>
</feature>
<dbReference type="EMBL" id="LAZR01012907">
    <property type="protein sequence ID" value="KKM24524.1"/>
    <property type="molecule type" value="Genomic_DNA"/>
</dbReference>
<reference evidence="2" key="1">
    <citation type="journal article" date="2015" name="Nature">
        <title>Complex archaea that bridge the gap between prokaryotes and eukaryotes.</title>
        <authorList>
            <person name="Spang A."/>
            <person name="Saw J.H."/>
            <person name="Jorgensen S.L."/>
            <person name="Zaremba-Niedzwiedzka K."/>
            <person name="Martijn J."/>
            <person name="Lind A.E."/>
            <person name="van Eijk R."/>
            <person name="Schleper C."/>
            <person name="Guy L."/>
            <person name="Ettema T.J."/>
        </authorList>
    </citation>
    <scope>NUCLEOTIDE SEQUENCE</scope>
</reference>
<gene>
    <name evidence="2" type="ORF">LCGC14_1604230</name>
</gene>
<feature type="transmembrane region" description="Helical" evidence="1">
    <location>
        <begin position="320"/>
        <end position="339"/>
    </location>
</feature>
<feature type="transmembrane region" description="Helical" evidence="1">
    <location>
        <begin position="69"/>
        <end position="86"/>
    </location>
</feature>
<comment type="caution">
    <text evidence="2">The sequence shown here is derived from an EMBL/GenBank/DDBJ whole genome shotgun (WGS) entry which is preliminary data.</text>
</comment>
<protein>
    <submittedName>
        <fullName evidence="2">Uncharacterized protein</fullName>
    </submittedName>
</protein>
<sequence length="744" mass="88212">MADSKKISKKYEMKLDEDSEESTNYLDIWRENPAYKDISGTISNAKLISLMVLILFIASSTLILTSNLYFSFGLAVFLFILFLVAFHNDFYSLEQGFTYLFRHFVEIKPFDNFKFYMLEDDPATLLIINKKDMLNMAMHIYRVEVLAENIKPTINQFLYALYESKIPYTYQVVQKPIIKLDKNLAQDKKEFSQLRNLETNNNDSYKTYIYFSVYFVEKGILSLRKLNSLVDTINVYSRDLKSNFSANFHHTKISLLKKEDDKKIDNEAEWKDSESNEGKDNENKEDLIDAIRTLIYGKPIKMVQSKEEIKSVSKHKIFSTFFRLIFIAFIIISLTLILLQFKLPIFYILVVDLVVVCIVLFLWWRELLFIFTNLRIKRYKITQIHLFSGVKFYRFNKLRDTLFIHINNILMLSTKMFSLRNAIQPSFAMPDKFFRAMNNQKTPFIYTLNAIPIERKEFVSKCTKQLHDKTKIELEGIIFHPILREPIRWYRNPYAEYLNWIEKRNGIWKTFITISTSSYKFTNPSTKKDLIKDFYELEDKLYYNAINMGKVFQNNFKKLFLTQLRGQLLKSGFQYEIIKNTIFRLSGTHLNHVYFQGKKLMEFTNLSNEFRKGIETRIAAEFNTPLYLENFITIGHTINTEFLEKEVPSGFTYTQLKHLLITNGTSEDREHLKMKIVSELIKAGIPSVVFDYTGNWSKLIHYFKDSRYEDRLLHFTFGLSFNVNLIYSGIKYDTTNLEYLNYFY</sequence>
<name>A0A0F9IWW0_9ZZZZ</name>
<organism evidence="2">
    <name type="scientific">marine sediment metagenome</name>
    <dbReference type="NCBI Taxonomy" id="412755"/>
    <lineage>
        <taxon>unclassified sequences</taxon>
        <taxon>metagenomes</taxon>
        <taxon>ecological metagenomes</taxon>
    </lineage>
</organism>
<evidence type="ECO:0000256" key="1">
    <source>
        <dbReference type="SAM" id="Phobius"/>
    </source>
</evidence>
<proteinExistence type="predicted"/>
<keyword evidence="1" id="KW-0812">Transmembrane</keyword>
<feature type="transmembrane region" description="Helical" evidence="1">
    <location>
        <begin position="345"/>
        <end position="364"/>
    </location>
</feature>
<keyword evidence="1" id="KW-0472">Membrane</keyword>
<accession>A0A0F9IWW0</accession>
<evidence type="ECO:0000313" key="2">
    <source>
        <dbReference type="EMBL" id="KKM24524.1"/>
    </source>
</evidence>